<evidence type="ECO:0000313" key="2">
    <source>
        <dbReference type="EMBL" id="AEF83850.1"/>
    </source>
</evidence>
<evidence type="ECO:0000313" key="3">
    <source>
        <dbReference type="Proteomes" id="UP000009223"/>
    </source>
</evidence>
<evidence type="ECO:0000256" key="1">
    <source>
        <dbReference type="SAM" id="Phobius"/>
    </source>
</evidence>
<organism evidence="2 3">
    <name type="scientific">Treponema primitia (strain ATCC BAA-887 / DSM 12427 / ZAS-2)</name>
    <dbReference type="NCBI Taxonomy" id="545694"/>
    <lineage>
        <taxon>Bacteria</taxon>
        <taxon>Pseudomonadati</taxon>
        <taxon>Spirochaetota</taxon>
        <taxon>Spirochaetia</taxon>
        <taxon>Spirochaetales</taxon>
        <taxon>Treponemataceae</taxon>
        <taxon>Treponema</taxon>
    </lineage>
</organism>
<feature type="transmembrane region" description="Helical" evidence="1">
    <location>
        <begin position="154"/>
        <end position="175"/>
    </location>
</feature>
<proteinExistence type="predicted"/>
<feature type="transmembrane region" description="Helical" evidence="1">
    <location>
        <begin position="313"/>
        <end position="331"/>
    </location>
</feature>
<dbReference type="eggNOG" id="ENOG5030V3G">
    <property type="taxonomic scope" value="Bacteria"/>
</dbReference>
<reference evidence="2 3" key="2">
    <citation type="journal article" date="2011" name="ISME J.">
        <title>RNA-seq reveals cooperative metabolic interactions between two termite-gut spirochete species in co-culture.</title>
        <authorList>
            <person name="Rosenthal A.Z."/>
            <person name="Matson E.G."/>
            <person name="Eldar A."/>
            <person name="Leadbetter J.R."/>
        </authorList>
    </citation>
    <scope>NUCLEOTIDE SEQUENCE [LARGE SCALE GENOMIC DNA]</scope>
    <source>
        <strain evidence="3">ATCC BAA-887 / DSM 12427 / ZAS-2</strain>
    </source>
</reference>
<dbReference type="HOGENOM" id="CLU_586516_0_0_12"/>
<name>F5YMS5_TREPZ</name>
<keyword evidence="1" id="KW-0812">Transmembrane</keyword>
<gene>
    <name evidence="2" type="ordered locus">TREPR_1745</name>
</gene>
<dbReference type="STRING" id="545694.TREPR_1745"/>
<keyword evidence="1" id="KW-0472">Membrane</keyword>
<keyword evidence="3" id="KW-1185">Reference proteome</keyword>
<reference evidence="3" key="1">
    <citation type="submission" date="2009-12" db="EMBL/GenBank/DDBJ databases">
        <title>Complete sequence of Treponema primitia strain ZAS-2.</title>
        <authorList>
            <person name="Tetu S.G."/>
            <person name="Matson E."/>
            <person name="Ren Q."/>
            <person name="Seshadri R."/>
            <person name="Elbourne L."/>
            <person name="Hassan K.A."/>
            <person name="Durkin A."/>
            <person name="Radune D."/>
            <person name="Mohamoud Y."/>
            <person name="Shay R."/>
            <person name="Jin S."/>
            <person name="Zhang X."/>
            <person name="Lucey K."/>
            <person name="Ballor N.R."/>
            <person name="Ottesen E."/>
            <person name="Rosenthal R."/>
            <person name="Allen A."/>
            <person name="Leadbetter J.R."/>
            <person name="Paulsen I.T."/>
        </authorList>
    </citation>
    <scope>NUCLEOTIDE SEQUENCE [LARGE SCALE GENOMIC DNA]</scope>
    <source>
        <strain evidence="3">ATCC BAA-887 / DSM 12427 / ZAS-2</strain>
    </source>
</reference>
<sequence length="489" mass="52880">MPRSIGGSGKAYALLSLDASYPDSLIRDLLEGQGVRDSIGESTQWVLLDDFGEMEKVPLEAYRDRVEPFDPRDDGYAEKLRSFFVSRGKRRLFIPLRLGMEDRVGAALKNIPFSLEVLTAPRSLLLPALLFLVAAAITLFFSAAPLITALFLPLWAVLAGMGVPGFALIAAQAALSRLLGEPVREYFISRRYEKAALATPTEVGPTSVGKFPAPLATEFPAQGGSSPASLRKLFNYFRDFWVLGAVFLGACGAIAILGGLGPLIFLLETVFFLFLLGLSLWSESNRGANQGHIRFLPVQITDIALKPPLYSRILFPFALASLALLFLGPLFNASSAGTSLGRGRDWDTRRNINAEIYRKHGEFQSQFSFLPLYNTAPGQGSGYGRYSLGTDGLIAGLPETLVFGETVASSVDAIPPFPLEGLIDFLDHYSYTDGGMVSPAGGVPGGSGHGDLFSALIGLGLCIPLIFWDRRGHSTRGKLSKYMDKRIAA</sequence>
<keyword evidence="1" id="KW-1133">Transmembrane helix</keyword>
<dbReference type="Proteomes" id="UP000009223">
    <property type="component" value="Chromosome"/>
</dbReference>
<protein>
    <submittedName>
        <fullName evidence="2">Putative membrane protein</fullName>
    </submittedName>
</protein>
<dbReference type="RefSeq" id="WP_015708382.1">
    <property type="nucleotide sequence ID" value="NC_015578.1"/>
</dbReference>
<accession>F5YMS5</accession>
<feature type="transmembrane region" description="Helical" evidence="1">
    <location>
        <begin position="263"/>
        <end position="281"/>
    </location>
</feature>
<feature type="transmembrane region" description="Helical" evidence="1">
    <location>
        <begin position="452"/>
        <end position="468"/>
    </location>
</feature>
<feature type="transmembrane region" description="Helical" evidence="1">
    <location>
        <begin position="124"/>
        <end position="148"/>
    </location>
</feature>
<feature type="transmembrane region" description="Helical" evidence="1">
    <location>
        <begin position="240"/>
        <end position="257"/>
    </location>
</feature>
<dbReference type="EMBL" id="CP001843">
    <property type="protein sequence ID" value="AEF83850.1"/>
    <property type="molecule type" value="Genomic_DNA"/>
</dbReference>
<dbReference type="AlphaFoldDB" id="F5YMS5"/>
<dbReference type="KEGG" id="tpi:TREPR_1745"/>